<dbReference type="CDD" id="cd19757">
    <property type="entry name" value="Bbox1"/>
    <property type="match status" value="1"/>
</dbReference>
<dbReference type="EMBL" id="ML143589">
    <property type="protein sequence ID" value="TBU21631.1"/>
    <property type="molecule type" value="Genomic_DNA"/>
</dbReference>
<reference evidence="2" key="1">
    <citation type="submission" date="2019-01" db="EMBL/GenBank/DDBJ databases">
        <title>Draft genome sequences of three monokaryotic isolates of the white-rot basidiomycete fungus Dichomitus squalens.</title>
        <authorList>
            <consortium name="DOE Joint Genome Institute"/>
            <person name="Lopez S.C."/>
            <person name="Andreopoulos B."/>
            <person name="Pangilinan J."/>
            <person name="Lipzen A."/>
            <person name="Riley R."/>
            <person name="Ahrendt S."/>
            <person name="Ng V."/>
            <person name="Barry K."/>
            <person name="Daum C."/>
            <person name="Grigoriev I.V."/>
            <person name="Hilden K.S."/>
            <person name="Makela M.R."/>
            <person name="de Vries R.P."/>
        </authorList>
    </citation>
    <scope>NUCLEOTIDE SEQUENCE [LARGE SCALE GENOMIC DNA]</scope>
    <source>
        <strain evidence="2">OM18370.1</strain>
    </source>
</reference>
<evidence type="ECO:0000259" key="1">
    <source>
        <dbReference type="Pfam" id="PF18803"/>
    </source>
</evidence>
<sequence>SPQSKLLEWLPFRTDFLDELLRFEGCKERIEEGNVACSICQERLATVRCRECARRPLCCEDCLRRRHVEMPLHRIEKWDGAKFTRCSMREIGLVVQLGHDRGSCPHPSIKPRSIVVGHTTGVQAVNIHFCECLDETCRFTPKWTQLFRFGWFPASTHAPATAFTFDLLDTFQELSFQGKTNLFDFWKTVERLTDNSGGRDVYDRYKQLSHAVRIWRHLVMLKRFGRAHDLTGPDGTKPGELVVECPACLHPGQNLPPGWEAAPPDVKWVLCYQAAAYLTIP</sequence>
<feature type="domain" description="CxC2-like cysteine cluster KDZ transposase-associated" evidence="1">
    <location>
        <begin position="89"/>
        <end position="197"/>
    </location>
</feature>
<evidence type="ECO:0000313" key="2">
    <source>
        <dbReference type="EMBL" id="TBU21631.1"/>
    </source>
</evidence>
<proteinExistence type="predicted"/>
<dbReference type="InterPro" id="IPR041457">
    <property type="entry name" value="CxC2_KDZ-assoc"/>
</dbReference>
<gene>
    <name evidence="2" type="ORF">BD311DRAFT_677916</name>
</gene>
<dbReference type="AlphaFoldDB" id="A0A4Q9M7K2"/>
<organism evidence="2">
    <name type="scientific">Dichomitus squalens</name>
    <dbReference type="NCBI Taxonomy" id="114155"/>
    <lineage>
        <taxon>Eukaryota</taxon>
        <taxon>Fungi</taxon>
        <taxon>Dikarya</taxon>
        <taxon>Basidiomycota</taxon>
        <taxon>Agaricomycotina</taxon>
        <taxon>Agaricomycetes</taxon>
        <taxon>Polyporales</taxon>
        <taxon>Polyporaceae</taxon>
        <taxon>Dichomitus</taxon>
    </lineage>
</organism>
<dbReference type="OrthoDB" id="2750302at2759"/>
<name>A0A4Q9M7K2_9APHY</name>
<dbReference type="Pfam" id="PF18803">
    <property type="entry name" value="CxC2"/>
    <property type="match status" value="1"/>
</dbReference>
<feature type="non-terminal residue" evidence="2">
    <location>
        <position position="1"/>
    </location>
</feature>
<protein>
    <recommendedName>
        <fullName evidence="1">CxC2-like cysteine cluster KDZ transposase-associated domain-containing protein</fullName>
    </recommendedName>
</protein>
<accession>A0A4Q9M7K2</accession>
<dbReference type="Proteomes" id="UP000292957">
    <property type="component" value="Unassembled WGS sequence"/>
</dbReference>